<dbReference type="Pfam" id="PF13560">
    <property type="entry name" value="HTH_31"/>
    <property type="match status" value="1"/>
</dbReference>
<dbReference type="EMBL" id="CP093428">
    <property type="protein sequence ID" value="WGK88069.1"/>
    <property type="molecule type" value="Genomic_DNA"/>
</dbReference>
<dbReference type="Proteomes" id="UP001243713">
    <property type="component" value="Chromosome"/>
</dbReference>
<protein>
    <submittedName>
        <fullName evidence="2">Helix-turn-helix domain-containing protein</fullName>
    </submittedName>
</protein>
<evidence type="ECO:0000259" key="1">
    <source>
        <dbReference type="PROSITE" id="PS50943"/>
    </source>
</evidence>
<name>A0ABY8MLF3_9PSED</name>
<evidence type="ECO:0000313" key="2">
    <source>
        <dbReference type="EMBL" id="WGK88069.1"/>
    </source>
</evidence>
<dbReference type="CDD" id="cd00093">
    <property type="entry name" value="HTH_XRE"/>
    <property type="match status" value="1"/>
</dbReference>
<dbReference type="Gene3D" id="1.10.260.40">
    <property type="entry name" value="lambda repressor-like DNA-binding domains"/>
    <property type="match status" value="1"/>
</dbReference>
<dbReference type="PROSITE" id="PS50943">
    <property type="entry name" value="HTH_CROC1"/>
    <property type="match status" value="1"/>
</dbReference>
<dbReference type="InterPro" id="IPR010982">
    <property type="entry name" value="Lambda_DNA-bd_dom_sf"/>
</dbReference>
<sequence length="81" mass="9007">MSVTDAHFPKHVIGHRIAQERERLGLSQAELAGKLSIGLQKMKAIEAGSMRPLNMQLMAYLAHCGFDINYVLIASQGREKE</sequence>
<dbReference type="SMART" id="SM00530">
    <property type="entry name" value="HTH_XRE"/>
    <property type="match status" value="1"/>
</dbReference>
<dbReference type="SUPFAM" id="SSF47413">
    <property type="entry name" value="lambda repressor-like DNA-binding domains"/>
    <property type="match status" value="1"/>
</dbReference>
<gene>
    <name evidence="2" type="ORF">MOQ58_16120</name>
</gene>
<keyword evidence="3" id="KW-1185">Reference proteome</keyword>
<feature type="domain" description="HTH cro/C1-type" evidence="1">
    <location>
        <begin position="17"/>
        <end position="71"/>
    </location>
</feature>
<proteinExistence type="predicted"/>
<evidence type="ECO:0000313" key="3">
    <source>
        <dbReference type="Proteomes" id="UP001243713"/>
    </source>
</evidence>
<organism evidence="2 3">
    <name type="scientific">Pseudomonas migulae</name>
    <dbReference type="NCBI Taxonomy" id="78543"/>
    <lineage>
        <taxon>Bacteria</taxon>
        <taxon>Pseudomonadati</taxon>
        <taxon>Pseudomonadota</taxon>
        <taxon>Gammaproteobacteria</taxon>
        <taxon>Pseudomonadales</taxon>
        <taxon>Pseudomonadaceae</taxon>
        <taxon>Pseudomonas</taxon>
    </lineage>
</organism>
<accession>A0ABY8MLF3</accession>
<dbReference type="InterPro" id="IPR001387">
    <property type="entry name" value="Cro/C1-type_HTH"/>
</dbReference>
<reference evidence="2 3" key="1">
    <citation type="submission" date="2022-03" db="EMBL/GenBank/DDBJ databases">
        <title>Plant growth promoting endophytes with ACC deaminase activity.</title>
        <authorList>
            <person name="Charles T."/>
            <person name="Van Dyk A."/>
            <person name="Cheng J."/>
            <person name="Heil J."/>
        </authorList>
    </citation>
    <scope>NUCLEOTIDE SEQUENCE [LARGE SCALE GENOMIC DNA]</scope>
    <source>
        <strain evidence="2 3">8R6</strain>
    </source>
</reference>
<dbReference type="RefSeq" id="WP_280161336.1">
    <property type="nucleotide sequence ID" value="NZ_CP093428.1"/>
</dbReference>